<dbReference type="GO" id="GO:0019901">
    <property type="term" value="F:protein kinase binding"/>
    <property type="evidence" value="ECO:0007669"/>
    <property type="project" value="TreeGrafter"/>
</dbReference>
<accession>A0A9Q0RTD4</accession>
<dbReference type="InterPro" id="IPR016024">
    <property type="entry name" value="ARM-type_fold"/>
</dbReference>
<name>A0A9Q0RTD4_9DIPT</name>
<dbReference type="GO" id="GO:0005829">
    <property type="term" value="C:cytosol"/>
    <property type="evidence" value="ECO:0007669"/>
    <property type="project" value="TreeGrafter"/>
</dbReference>
<dbReference type="GO" id="GO:0016020">
    <property type="term" value="C:membrane"/>
    <property type="evidence" value="ECO:0007669"/>
    <property type="project" value="TreeGrafter"/>
</dbReference>
<dbReference type="PANTHER" id="PTHR13743:SF112">
    <property type="entry name" value="BEACH DOMAIN-CONTAINING PROTEIN"/>
    <property type="match status" value="1"/>
</dbReference>
<proteinExistence type="predicted"/>
<dbReference type="SUPFAM" id="SSF48371">
    <property type="entry name" value="ARM repeat"/>
    <property type="match status" value="1"/>
</dbReference>
<dbReference type="InterPro" id="IPR031570">
    <property type="entry name" value="NBEA/BDCP_DUF4704"/>
</dbReference>
<dbReference type="Gene3D" id="1.25.10.10">
    <property type="entry name" value="Leucine-rich Repeat Variant"/>
    <property type="match status" value="1"/>
</dbReference>
<dbReference type="InterPro" id="IPR011989">
    <property type="entry name" value="ARM-like"/>
</dbReference>
<dbReference type="InterPro" id="IPR013320">
    <property type="entry name" value="ConA-like_dom_sf"/>
</dbReference>
<protein>
    <submittedName>
        <fullName evidence="3">Neurobeachin-like protein 1</fullName>
    </submittedName>
</protein>
<feature type="region of interest" description="Disordered" evidence="1">
    <location>
        <begin position="1421"/>
        <end position="1442"/>
    </location>
</feature>
<gene>
    <name evidence="3" type="primary">NBEAL1</name>
    <name evidence="3" type="ORF">Bhyg_16199</name>
</gene>
<dbReference type="GO" id="GO:0008104">
    <property type="term" value="P:intracellular protein localization"/>
    <property type="evidence" value="ECO:0007669"/>
    <property type="project" value="TreeGrafter"/>
</dbReference>
<evidence type="ECO:0000313" key="4">
    <source>
        <dbReference type="Proteomes" id="UP001151699"/>
    </source>
</evidence>
<keyword evidence="4" id="KW-1185">Reference proteome</keyword>
<evidence type="ECO:0000259" key="2">
    <source>
        <dbReference type="Pfam" id="PF15787"/>
    </source>
</evidence>
<feature type="compositionally biased region" description="Low complexity" evidence="1">
    <location>
        <begin position="1424"/>
        <end position="1442"/>
    </location>
</feature>
<dbReference type="Pfam" id="PF15787">
    <property type="entry name" value="DUF4704"/>
    <property type="match status" value="1"/>
</dbReference>
<organism evidence="3 4">
    <name type="scientific">Pseudolycoriella hygida</name>
    <dbReference type="NCBI Taxonomy" id="35572"/>
    <lineage>
        <taxon>Eukaryota</taxon>
        <taxon>Metazoa</taxon>
        <taxon>Ecdysozoa</taxon>
        <taxon>Arthropoda</taxon>
        <taxon>Hexapoda</taxon>
        <taxon>Insecta</taxon>
        <taxon>Pterygota</taxon>
        <taxon>Neoptera</taxon>
        <taxon>Endopterygota</taxon>
        <taxon>Diptera</taxon>
        <taxon>Nematocera</taxon>
        <taxon>Sciaroidea</taxon>
        <taxon>Sciaridae</taxon>
        <taxon>Pseudolycoriella</taxon>
    </lineage>
</organism>
<dbReference type="SUPFAM" id="SSF49899">
    <property type="entry name" value="Concanavalin A-like lectins/glucanases"/>
    <property type="match status" value="1"/>
</dbReference>
<reference evidence="3" key="1">
    <citation type="submission" date="2022-07" db="EMBL/GenBank/DDBJ databases">
        <authorList>
            <person name="Trinca V."/>
            <person name="Uliana J.V.C."/>
            <person name="Torres T.T."/>
            <person name="Ward R.J."/>
            <person name="Monesi N."/>
        </authorList>
    </citation>
    <scope>NUCLEOTIDE SEQUENCE</scope>
    <source>
        <strain evidence="3">HSMRA1968</strain>
        <tissue evidence="3">Whole embryos</tissue>
    </source>
</reference>
<dbReference type="OrthoDB" id="7771811at2759"/>
<dbReference type="EMBL" id="WJQU01002341">
    <property type="protein sequence ID" value="KAJ6632983.1"/>
    <property type="molecule type" value="Genomic_DNA"/>
</dbReference>
<dbReference type="PANTHER" id="PTHR13743">
    <property type="entry name" value="BEIGE/BEACH-RELATED"/>
    <property type="match status" value="1"/>
</dbReference>
<dbReference type="Pfam" id="PF16057">
    <property type="entry name" value="DUF4800"/>
    <property type="match status" value="1"/>
</dbReference>
<feature type="domain" description="DUF4704" evidence="2">
    <location>
        <begin position="875"/>
        <end position="1198"/>
    </location>
</feature>
<dbReference type="InterPro" id="IPR050865">
    <property type="entry name" value="BEACH_Domain"/>
</dbReference>
<evidence type="ECO:0000256" key="1">
    <source>
        <dbReference type="SAM" id="MobiDB-lite"/>
    </source>
</evidence>
<evidence type="ECO:0000313" key="3">
    <source>
        <dbReference type="EMBL" id="KAJ6632983.1"/>
    </source>
</evidence>
<comment type="caution">
    <text evidence="3">The sequence shown here is derived from an EMBL/GenBank/DDBJ whole genome shotgun (WGS) entry which is preliminary data.</text>
</comment>
<dbReference type="Proteomes" id="UP001151699">
    <property type="component" value="Unassembled WGS sequence"/>
</dbReference>
<sequence>MEEKSDPSKKDQKDRIYNLWIKYTTKNDEIYFRQFILGFVQIWEDQLHITFDNPPNSHTIKNDSGPHLSRLPDELLPAIGKFLIISKDKFQQLERIPAKELDDATLLLKCLTVICRHFDNISSIANYEYISSVILIAVITIQSFLKANTLPNSHEIDYIKSFCHLIEVIYDPYLTWRNFVHKSHADYKRASFNTVQLHVELIPFVYDCFQSDNILGIQDVGINLIHMLGAVISGSQHNGMRAICPATVSMLINLMSKWNCEAELRKTCLKCYALMAIVLQRSSPVERQIDLVTISQSYVDAIQALIKTDFFLPKDGNDQDDSYVDRNALTSIIDNVEMFLSDPQSKDQMLNYFSETNYFASISMVPSSVKGWNIDTVTLAISIVRSICRLTSDTTSMTSIQKLSRSIPVLFNGLKALGKPTQKLLKMCINLAYNEERGEIIYAEVMVKLLEWIKDINENEQIFLAESILNICAESSNCKSIVSKEKLIRTISQSLQDCNALNPKCVMDLIKLLEELGKFSISAMELKNILWLLREEEHFDYRKQLLQSLASISLHNMSNSTVCNEFLDIQNDTDGITVPDIRKWLTSGAYGFIFHGWIRLNDTIGQNMKRSSENKCFRRIVLSLLTNQGTGFEVFVDDSGKLVVGVLTKKEYLATAASMKSILDNKWHLITVCVTPPKRPFSYSQINIFVDGHQKIGSTLKVGAFTERFSYCTIGCFFQRIGQLSHSTELKKCDDVRLTTSNASPKGMLPSFMERSFFPQIVSQVPSYFTLPNMRNTTSNDPNVKCYPIGMQDGVFGQPICLTGQLGCVVLAEPTTNVKTLLDAGANFASVIAQDIDPSDLTSKFVFCYSPNSCYDGLCVDLVPGNKYNGHVVAKYCKTTKIQDAINSIGGINCLLPILDTIIKSKENSQIFFTSASPEPKESLPSPNNDDFSDWEVLASTTYTEWKMIQNPVSCFLCLIRYFTNGHDLNQEDLLKSDGVAILCSMLGKCNAVLIDVNVLMAVHLLLESVQNMPVPNAELLESWYTHLIFNFKIWSRAPFQITIGHIQYCSTMIKDDRKYFRKKFGIQSTLDVVRQYYAVPDNVSLEDGKAIRLALLEIVKYYIQKELNIKEVGIIISYISSVKHEHLIIEILDLLVACMNNKNCKDQIFLLMHEPQTAELLFSILTDKSYGRELHESLLNFFSGLLQTNKISKKHKLTLRLHDPSVSCQSLYPGLISHMMPLDLDEETILQLLDLALFDDSSFGYCGALHLIHNLSSADIHLKLEISRKMLTTTFNKLNSPFLIAKQIGWQESISRLLIKRQITNSYTKHDHILGKDIQNIPFEDNPEFLNQIDLMTFDEKTMELNPHDGGKEHNLTLTEIQASVTEAANVIEHEIKEMAESVSGKVAGNISSVYSIIRQKTHDIHDTFESLALGNDHQKMKSFPSMSTQSSNSTSEENISVKSNIQQETLDFESLMANATESARSLSAIDQEEQLVYLVTNILFTVLWRGVDNNGGDSWKERGQVLACINLLGLNNELFSSHLTLRLKILEMGIQASLIDLSESGTQNVHHQQNAAQLLRMVYDLVVLDPNEDDMKKCSTKLLDGVLALLDVLMVFQQTVVDDWIEMSRLSLGLLLKCSHHPNPEIVAMATAKLHALLQSRTSQDPQELSYLIFSINKALNTAIEVGHSEQYSFLMPVMKALLEKSRTVLNLSVNVPDLPPTSAGPVFFHDFQMYSGSKQWTTFIEKKLVASSILV</sequence>